<dbReference type="InterPro" id="IPR010905">
    <property type="entry name" value="Glyco_hydro_88"/>
</dbReference>
<dbReference type="GO" id="GO:0052757">
    <property type="term" value="F:chondroitin hydrolase activity"/>
    <property type="evidence" value="ECO:0007669"/>
    <property type="project" value="TreeGrafter"/>
</dbReference>
<dbReference type="SUPFAM" id="SSF48208">
    <property type="entry name" value="Six-hairpin glycosidases"/>
    <property type="match status" value="1"/>
</dbReference>
<feature type="binding site" evidence="4">
    <location>
        <position position="172"/>
    </location>
    <ligand>
        <name>substrate</name>
    </ligand>
</feature>
<comment type="caution">
    <text evidence="5">The sequence shown here is derived from an EMBL/GenBank/DDBJ whole genome shotgun (WGS) entry which is preliminary data.</text>
</comment>
<name>A0A3N0C0V6_9SPHI</name>
<evidence type="ECO:0000256" key="1">
    <source>
        <dbReference type="ARBA" id="ARBA00022801"/>
    </source>
</evidence>
<evidence type="ECO:0000313" key="6">
    <source>
        <dbReference type="Proteomes" id="UP000274046"/>
    </source>
</evidence>
<dbReference type="Proteomes" id="UP000274046">
    <property type="component" value="Unassembled WGS sequence"/>
</dbReference>
<feature type="active site" description="Nucleophile" evidence="3">
    <location>
        <position position="113"/>
    </location>
</feature>
<evidence type="ECO:0000256" key="4">
    <source>
        <dbReference type="PIRSR" id="PIRSR610905-2"/>
    </source>
</evidence>
<keyword evidence="1 5" id="KW-0378">Hydrolase</keyword>
<dbReference type="InterPro" id="IPR052369">
    <property type="entry name" value="UG_Glycosaminoglycan_Hydrolase"/>
</dbReference>
<dbReference type="RefSeq" id="WP_123204553.1">
    <property type="nucleotide sequence ID" value="NZ_RBEE01000004.1"/>
</dbReference>
<proteinExistence type="inferred from homology"/>
<dbReference type="PANTHER" id="PTHR36845:SF1">
    <property type="entry name" value="HYDROLASE, PUTATIVE (AFU_ORTHOLOGUE AFUA_7G05090)-RELATED"/>
    <property type="match status" value="1"/>
</dbReference>
<feature type="binding site" evidence="4">
    <location>
        <position position="113"/>
    </location>
    <ligand>
        <name>substrate</name>
    </ligand>
</feature>
<feature type="binding site" evidence="4">
    <location>
        <position position="232"/>
    </location>
    <ligand>
        <name>substrate</name>
    </ligand>
</feature>
<evidence type="ECO:0000313" key="5">
    <source>
        <dbReference type="EMBL" id="RNL55900.1"/>
    </source>
</evidence>
<gene>
    <name evidence="5" type="ORF">D7004_03865</name>
</gene>
<dbReference type="InterPro" id="IPR008928">
    <property type="entry name" value="6-hairpin_glycosidase_sf"/>
</dbReference>
<feature type="binding site" evidence="4">
    <location>
        <position position="248"/>
    </location>
    <ligand>
        <name>substrate</name>
    </ligand>
</feature>
<dbReference type="GO" id="GO:0000272">
    <property type="term" value="P:polysaccharide catabolic process"/>
    <property type="evidence" value="ECO:0007669"/>
    <property type="project" value="TreeGrafter"/>
</dbReference>
<dbReference type="PROSITE" id="PS51257">
    <property type="entry name" value="PROKAR_LIPOPROTEIN"/>
    <property type="match status" value="1"/>
</dbReference>
<keyword evidence="6" id="KW-1185">Reference proteome</keyword>
<dbReference type="Gene3D" id="1.50.10.10">
    <property type="match status" value="1"/>
</dbReference>
<evidence type="ECO:0000256" key="3">
    <source>
        <dbReference type="PIRSR" id="PIRSR610905-1"/>
    </source>
</evidence>
<dbReference type="PANTHER" id="PTHR36845">
    <property type="entry name" value="HYDROLASE, PUTATIVE (AFU_ORTHOLOGUE AFUA_7G05090)-RELATED"/>
    <property type="match status" value="1"/>
</dbReference>
<dbReference type="Pfam" id="PF07470">
    <property type="entry name" value="Glyco_hydro_88"/>
    <property type="match status" value="1"/>
</dbReference>
<organism evidence="5 6">
    <name type="scientific">Pedobacter jejuensis</name>
    <dbReference type="NCBI Taxonomy" id="1268550"/>
    <lineage>
        <taxon>Bacteria</taxon>
        <taxon>Pseudomonadati</taxon>
        <taxon>Bacteroidota</taxon>
        <taxon>Sphingobacteriia</taxon>
        <taxon>Sphingobacteriales</taxon>
        <taxon>Sphingobacteriaceae</taxon>
        <taxon>Pedobacter</taxon>
    </lineage>
</organism>
<dbReference type="OrthoDB" id="428577at2"/>
<dbReference type="InterPro" id="IPR012341">
    <property type="entry name" value="6hp_glycosidase-like_sf"/>
</dbReference>
<feature type="active site" description="Proton donor" evidence="3">
    <location>
        <position position="172"/>
    </location>
</feature>
<dbReference type="AlphaFoldDB" id="A0A3N0C0V6"/>
<accession>A0A3N0C0V6</accession>
<reference evidence="5 6" key="1">
    <citation type="submission" date="2018-10" db="EMBL/GenBank/DDBJ databases">
        <title>Genome sequencing of Pedobacter jejuensis TNB23.</title>
        <authorList>
            <person name="Cho Y.-J."/>
            <person name="Cho A."/>
            <person name="Kim O.-S."/>
        </authorList>
    </citation>
    <scope>NUCLEOTIDE SEQUENCE [LARGE SCALE GENOMIC DNA]</scope>
    <source>
        <strain evidence="5 6">TNB23</strain>
    </source>
</reference>
<dbReference type="EMBL" id="RBEE01000004">
    <property type="protein sequence ID" value="RNL55900.1"/>
    <property type="molecule type" value="Genomic_DNA"/>
</dbReference>
<evidence type="ECO:0000256" key="2">
    <source>
        <dbReference type="ARBA" id="ARBA00038358"/>
    </source>
</evidence>
<feature type="binding site" evidence="4">
    <location>
        <position position="244"/>
    </location>
    <ligand>
        <name>substrate</name>
    </ligand>
</feature>
<comment type="similarity">
    <text evidence="2">Belongs to the glycosyl hydrolase 88 family.</text>
</comment>
<protein>
    <submittedName>
        <fullName evidence="5">Glucuronyl hydrolase</fullName>
    </submittedName>
</protein>
<sequence length="393" mass="45098">MQKFFIIVVLIVVSCLKAKSQKVNVKDEFQFAQGQLSLMLNEIDQISAGKLVSPRTIENGRLKMTDAGNWTSGFFPGMLWYLYEFTGDDRWKIEAQRFTNYLKGQQYNKGTHDLGFMIYGSFGHGYKLTNDSSYRTVLVNAAKSLSTRFHQVPGLIQSWEHLPQFTYPVIIDNMMNLELLFEASKITGDSSFYKIAVKHADLTLKNAFRKDYSSYHVIDYDPKDGSVIKKTTHQGFADESSWARGQAWGLYGFTMCFRETGDTAYLNLARHIAKFILNNPKIPKDMVPYWDYDDPAIPLSPKDVSAAAITASALFELAVHTQDDYYKQKAQQILKSLSKRYKANKNEDKGFLLLHSTGHKPYNSEIDAPIIYADYYYLEALIRSQDNHLKERY</sequence>